<dbReference type="Proteomes" id="UP000226431">
    <property type="component" value="Unassembled WGS sequence"/>
</dbReference>
<evidence type="ECO:0000313" key="8">
    <source>
        <dbReference type="EMBL" id="PHH76165.1"/>
    </source>
</evidence>
<dbReference type="Gene3D" id="3.90.210.10">
    <property type="entry name" value="Heat-Labile Enterotoxin, subunit A"/>
    <property type="match status" value="1"/>
</dbReference>
<keyword evidence="4" id="KW-1015">Disulfide bond</keyword>
<keyword evidence="3" id="KW-0843">Virulence</keyword>
<feature type="region of interest" description="Disordered" evidence="5">
    <location>
        <begin position="421"/>
        <end position="571"/>
    </location>
</feature>
<feature type="compositionally biased region" description="Polar residues" evidence="5">
    <location>
        <begin position="249"/>
        <end position="260"/>
    </location>
</feature>
<sequence>MRSASTILLAGHLWLSWLNPVLASSSLTTDALKPLIRRQDNSKGFVYRGDDRSPQEIRLAGGFRPWGEDWDEESSFRLDRHYESGPSGCGNEDFDDPDFVWRTAYVSLAKNSSSVVKYGNWLYEMRATPNILDSGNSDGEVMALGGVHWRQVKRYTRARDSEGRSIDETSWINNPEYNATLYELSKWAALCHVKDQYPKELETVVGKDSSAKKGAFRFMAETESMRNLFGSFPPIFSRYSPRTDIPGPESSSPQDTQLQGDRQRLQRFIDMGEGLNLPSKCYQTLQQGLSENITQSSCTAVITSPGAIACGVATTQTAGQSKRPCCKLAASIEMAMRTSKRPESSSRVKRWASGSNYYNDSPYKSSTDYGSSSRGYGDYRYGTGSYGSGYDTGSSLSTYPYRTRSEYGSWPSTGYGSSLDQSGHGYGHGSQYRPSSDYSSYQSNNYGSRYQPRTGYGSGYGSQWQSGSEYRPGSSSYQQGGGYGSSQWQSGTGYGSSQYQTGTGYGSSQYGSGSSHYQPGTGYDSSHYRPGSSYNQPGTGYGSSQYGSGSSYYQPETGYGSSQYGSGSSYYQPGTGPELDMALLNINLELDMALLNTNLELAMALPNSSTNLPPEKNRARMLAHVTSIAATNMDNPEAGRIFGTVSVRDSCGTQYIFNIDRGSPQPTHHDKDLSLVPMRAIDPTRGFTIDVNLWNSNGGKDSLISQGQFYWNRGHRAAELNMPYSTVIKGPRGQAAINLVVYSQAVVARIQVLLLDADGEDPADVYGNIVVVTGSFRKYIFTRGSDNSHPIKPGGRLPLLIDHFPVQVHTPLHISADLWDWDRSSGDDQIVKGQQDLTPQLSGTKSAKITGPYGGIEVRVTWE</sequence>
<evidence type="ECO:0000256" key="5">
    <source>
        <dbReference type="SAM" id="MobiDB-lite"/>
    </source>
</evidence>
<dbReference type="InterPro" id="IPR046533">
    <property type="entry name" value="DUF6598"/>
</dbReference>
<dbReference type="InterPro" id="IPR001144">
    <property type="entry name" value="Enterotoxin_A"/>
</dbReference>
<evidence type="ECO:0000256" key="2">
    <source>
        <dbReference type="ARBA" id="ARBA00022729"/>
    </source>
</evidence>
<dbReference type="EMBL" id="NJES01000177">
    <property type="protein sequence ID" value="PHH76165.1"/>
    <property type="molecule type" value="Genomic_DNA"/>
</dbReference>
<feature type="signal peptide" evidence="6">
    <location>
        <begin position="1"/>
        <end position="23"/>
    </location>
</feature>
<dbReference type="PANTHER" id="PTHR33065:SF88">
    <property type="entry name" value="OS11G0104220 PROTEIN"/>
    <property type="match status" value="1"/>
</dbReference>
<proteinExistence type="predicted"/>
<evidence type="ECO:0000256" key="3">
    <source>
        <dbReference type="ARBA" id="ARBA00023026"/>
    </source>
</evidence>
<feature type="compositionally biased region" description="Low complexity" evidence="5">
    <location>
        <begin position="542"/>
        <end position="571"/>
    </location>
</feature>
<feature type="compositionally biased region" description="Low complexity" evidence="5">
    <location>
        <begin position="485"/>
        <end position="515"/>
    </location>
</feature>
<comment type="caution">
    <text evidence="8">The sequence shown here is derived from an EMBL/GenBank/DDBJ whole genome shotgun (WGS) entry which is preliminary data.</text>
</comment>
<protein>
    <submittedName>
        <fullName evidence="8">Putative enterotoxin</fullName>
    </submittedName>
</protein>
<feature type="chain" id="PRO_5012428714" evidence="6">
    <location>
        <begin position="24"/>
        <end position="863"/>
    </location>
</feature>
<keyword evidence="1" id="KW-0800">Toxin</keyword>
<feature type="region of interest" description="Disordered" evidence="5">
    <location>
        <begin position="240"/>
        <end position="260"/>
    </location>
</feature>
<organism evidence="8 9">
    <name type="scientific">Ophiocordyceps camponoti-rufipedis</name>
    <dbReference type="NCBI Taxonomy" id="2004952"/>
    <lineage>
        <taxon>Eukaryota</taxon>
        <taxon>Fungi</taxon>
        <taxon>Dikarya</taxon>
        <taxon>Ascomycota</taxon>
        <taxon>Pezizomycotina</taxon>
        <taxon>Sordariomycetes</taxon>
        <taxon>Hypocreomycetidae</taxon>
        <taxon>Hypocreales</taxon>
        <taxon>Ophiocordycipitaceae</taxon>
        <taxon>Ophiocordyceps</taxon>
    </lineage>
</organism>
<evidence type="ECO:0000256" key="4">
    <source>
        <dbReference type="ARBA" id="ARBA00023157"/>
    </source>
</evidence>
<gene>
    <name evidence="8" type="ORF">CDD80_1759</name>
</gene>
<evidence type="ECO:0000256" key="1">
    <source>
        <dbReference type="ARBA" id="ARBA00022656"/>
    </source>
</evidence>
<reference evidence="8 9" key="1">
    <citation type="submission" date="2017-06" db="EMBL/GenBank/DDBJ databases">
        <title>Ant-infecting Ophiocordyceps genomes reveal a high diversity of potential behavioral manipulation genes and a possible major role for enterotoxins.</title>
        <authorList>
            <person name="De Bekker C."/>
            <person name="Evans H.C."/>
            <person name="Brachmann A."/>
            <person name="Hughes D.P."/>
        </authorList>
    </citation>
    <scope>NUCLEOTIDE SEQUENCE [LARGE SCALE GENOMIC DNA]</scope>
    <source>
        <strain evidence="8 9">Map16</strain>
    </source>
</reference>
<name>A0A2C5Z2V9_9HYPO</name>
<dbReference type="PANTHER" id="PTHR33065">
    <property type="entry name" value="OS07G0486400 PROTEIN"/>
    <property type="match status" value="1"/>
</dbReference>
<feature type="domain" description="DUF6598" evidence="7">
    <location>
        <begin position="625"/>
        <end position="860"/>
    </location>
</feature>
<keyword evidence="9" id="KW-1185">Reference proteome</keyword>
<evidence type="ECO:0000256" key="6">
    <source>
        <dbReference type="SAM" id="SignalP"/>
    </source>
</evidence>
<feature type="compositionally biased region" description="Low complexity" evidence="5">
    <location>
        <begin position="429"/>
        <end position="450"/>
    </location>
</feature>
<evidence type="ECO:0000313" key="9">
    <source>
        <dbReference type="Proteomes" id="UP000226431"/>
    </source>
</evidence>
<dbReference type="SUPFAM" id="SSF56399">
    <property type="entry name" value="ADP-ribosylation"/>
    <property type="match status" value="1"/>
</dbReference>
<dbReference type="Pfam" id="PF01375">
    <property type="entry name" value="Enterotoxin_a"/>
    <property type="match status" value="1"/>
</dbReference>
<dbReference type="AlphaFoldDB" id="A0A2C5Z2V9"/>
<dbReference type="Pfam" id="PF20241">
    <property type="entry name" value="DUF6598"/>
    <property type="match status" value="1"/>
</dbReference>
<keyword evidence="2 6" id="KW-0732">Signal</keyword>
<dbReference type="OrthoDB" id="4917243at2759"/>
<evidence type="ECO:0000259" key="7">
    <source>
        <dbReference type="Pfam" id="PF20241"/>
    </source>
</evidence>
<feature type="compositionally biased region" description="Low complexity" evidence="5">
    <location>
        <begin position="461"/>
        <end position="478"/>
    </location>
</feature>
<dbReference type="STRING" id="2004952.A0A2C5Z2V9"/>
<dbReference type="GO" id="GO:0090729">
    <property type="term" value="F:toxin activity"/>
    <property type="evidence" value="ECO:0007669"/>
    <property type="project" value="UniProtKB-KW"/>
</dbReference>
<accession>A0A2C5Z2V9</accession>